<feature type="transmembrane region" description="Helical" evidence="1">
    <location>
        <begin position="72"/>
        <end position="94"/>
    </location>
</feature>
<comment type="caution">
    <text evidence="2">The sequence shown here is derived from an EMBL/GenBank/DDBJ whole genome shotgun (WGS) entry which is preliminary data.</text>
</comment>
<gene>
    <name evidence="2" type="ORF">GCM10012280_34640</name>
</gene>
<reference evidence="2" key="2">
    <citation type="submission" date="2020-09" db="EMBL/GenBank/DDBJ databases">
        <authorList>
            <person name="Sun Q."/>
            <person name="Zhou Y."/>
        </authorList>
    </citation>
    <scope>NUCLEOTIDE SEQUENCE</scope>
    <source>
        <strain evidence="2">CGMCC 4.7201</strain>
    </source>
</reference>
<proteinExistence type="predicted"/>
<dbReference type="RefSeq" id="WP_189132593.1">
    <property type="nucleotide sequence ID" value="NZ_BMMS01000014.1"/>
</dbReference>
<evidence type="ECO:0000313" key="2">
    <source>
        <dbReference type="EMBL" id="GGO90039.1"/>
    </source>
</evidence>
<accession>A0A918DY93</accession>
<keyword evidence="1" id="KW-0472">Membrane</keyword>
<keyword evidence="3" id="KW-1185">Reference proteome</keyword>
<keyword evidence="1" id="KW-0812">Transmembrane</keyword>
<organism evidence="2 3">
    <name type="scientific">Wenjunlia tyrosinilytica</name>
    <dbReference type="NCBI Taxonomy" id="1544741"/>
    <lineage>
        <taxon>Bacteria</taxon>
        <taxon>Bacillati</taxon>
        <taxon>Actinomycetota</taxon>
        <taxon>Actinomycetes</taxon>
        <taxon>Kitasatosporales</taxon>
        <taxon>Streptomycetaceae</taxon>
        <taxon>Wenjunlia</taxon>
    </lineage>
</organism>
<reference evidence="2" key="1">
    <citation type="journal article" date="2014" name="Int. J. Syst. Evol. Microbiol.">
        <title>Complete genome sequence of Corynebacterium casei LMG S-19264T (=DSM 44701T), isolated from a smear-ripened cheese.</title>
        <authorList>
            <consortium name="US DOE Joint Genome Institute (JGI-PGF)"/>
            <person name="Walter F."/>
            <person name="Albersmeier A."/>
            <person name="Kalinowski J."/>
            <person name="Ruckert C."/>
        </authorList>
    </citation>
    <scope>NUCLEOTIDE SEQUENCE</scope>
    <source>
        <strain evidence="2">CGMCC 4.7201</strain>
    </source>
</reference>
<evidence type="ECO:0000256" key="1">
    <source>
        <dbReference type="SAM" id="Phobius"/>
    </source>
</evidence>
<evidence type="ECO:0008006" key="4">
    <source>
        <dbReference type="Google" id="ProtNLM"/>
    </source>
</evidence>
<keyword evidence="1" id="KW-1133">Transmembrane helix</keyword>
<dbReference type="Proteomes" id="UP000641932">
    <property type="component" value="Unassembled WGS sequence"/>
</dbReference>
<protein>
    <recommendedName>
        <fullName evidence="4">DUF1360 domain-containing protein</fullName>
    </recommendedName>
</protein>
<sequence>MSLLAFLLSLGVSCRITRFITKDVLAARFRSWVAARFGDDSNPAYLVSCGWCASVWVAASVTPLACWIGETLWFQVGAIALTLSYLTGLASSWLD</sequence>
<evidence type="ECO:0000313" key="3">
    <source>
        <dbReference type="Proteomes" id="UP000641932"/>
    </source>
</evidence>
<feature type="transmembrane region" description="Helical" evidence="1">
    <location>
        <begin position="43"/>
        <end position="65"/>
    </location>
</feature>
<name>A0A918DY93_9ACTN</name>
<dbReference type="AlphaFoldDB" id="A0A918DY93"/>
<dbReference type="EMBL" id="BMMS01000014">
    <property type="protein sequence ID" value="GGO90039.1"/>
    <property type="molecule type" value="Genomic_DNA"/>
</dbReference>